<name>A0ABV9C5Y0_9GAMM</name>
<keyword evidence="2 5" id="KW-0547">Nucleotide-binding</keyword>
<evidence type="ECO:0000256" key="1">
    <source>
        <dbReference type="ARBA" id="ARBA00022679"/>
    </source>
</evidence>
<evidence type="ECO:0000259" key="7">
    <source>
        <dbReference type="PROSITE" id="PS50011"/>
    </source>
</evidence>
<dbReference type="SUPFAM" id="SSF82171">
    <property type="entry name" value="DPP6 N-terminal domain-like"/>
    <property type="match status" value="2"/>
</dbReference>
<keyword evidence="1" id="KW-0808">Transferase</keyword>
<dbReference type="PANTHER" id="PTHR43289">
    <property type="entry name" value="MITOGEN-ACTIVATED PROTEIN KINASE KINASE KINASE 20-RELATED"/>
    <property type="match status" value="1"/>
</dbReference>
<keyword evidence="9" id="KW-1185">Reference proteome</keyword>
<dbReference type="PANTHER" id="PTHR43289:SF6">
    <property type="entry name" value="SERINE_THREONINE-PROTEIN KINASE NEKL-3"/>
    <property type="match status" value="1"/>
</dbReference>
<keyword evidence="3 8" id="KW-0418">Kinase</keyword>
<dbReference type="CDD" id="cd14014">
    <property type="entry name" value="STKc_PknB_like"/>
    <property type="match status" value="1"/>
</dbReference>
<dbReference type="InterPro" id="IPR000719">
    <property type="entry name" value="Prot_kinase_dom"/>
</dbReference>
<evidence type="ECO:0000313" key="8">
    <source>
        <dbReference type="EMBL" id="MFC4528181.1"/>
    </source>
</evidence>
<feature type="binding site" evidence="5">
    <location>
        <position position="89"/>
    </location>
    <ligand>
        <name>ATP</name>
        <dbReference type="ChEBI" id="CHEBI:30616"/>
    </ligand>
</feature>
<dbReference type="SMART" id="SM00220">
    <property type="entry name" value="S_TKc"/>
    <property type="match status" value="1"/>
</dbReference>
<dbReference type="InterPro" id="IPR017441">
    <property type="entry name" value="Protein_kinase_ATP_BS"/>
</dbReference>
<evidence type="ECO:0000256" key="4">
    <source>
        <dbReference type="ARBA" id="ARBA00022840"/>
    </source>
</evidence>
<evidence type="ECO:0000256" key="3">
    <source>
        <dbReference type="ARBA" id="ARBA00022777"/>
    </source>
</evidence>
<dbReference type="Pfam" id="PF00069">
    <property type="entry name" value="Pkinase"/>
    <property type="match status" value="1"/>
</dbReference>
<evidence type="ECO:0000313" key="9">
    <source>
        <dbReference type="Proteomes" id="UP001595961"/>
    </source>
</evidence>
<dbReference type="Proteomes" id="UP001595961">
    <property type="component" value="Unassembled WGS sequence"/>
</dbReference>
<dbReference type="PROSITE" id="PS00108">
    <property type="entry name" value="PROTEIN_KINASE_ST"/>
    <property type="match status" value="1"/>
</dbReference>
<sequence length="1435" mass="155748">MPTPVDRSRSEASSALEYIALAELAFGTREAGITRHLAWAPASSLEFDLTDPEQRVFGDFELLEKIGEGGMGIVYRARQRSLEREVALKLLAAGVWAHPDFVARFRIEAQSAARMQHPDIVTIHDIGVHEEIAYYSMELVNGPSLAQRLASPHPMPMAEVAALLRTVADAVHYAHQLGVLHLDLKPDNILLDDLGSPKIADFGLARRLDQSVAENTDEVRGTPSYMAPEQAQGAQQELGVATDIHALGAVLYEGLTGQPPFVGCDANDSLRRVKAESPVPPRSLRAEVPRDLEAICLKCLAKRPEHRYASARDLADDLGRFLAHRPVRARPLPAPVRWWRLARRELPLAMAIAAAVLVLLAGLLVSALEWRRAERNASVARNNLWHERVEGVWRHYESGDGFEAMPLLLANLQEQEASGAKVQAGVTRQRLGALLASSPRLIDAIPLGAPVESVALSRDGSRVAAGTADGHVALFDTSTGRQLWSLDTSPLHHWLNTPGQVLRKVFLLQFSADGRYLTGMPPWPGWPDPVAHPAGMNSFLIDVEHGRAVTPPAAFADFRDATFSRDGSYAVLRNTSFQAQAWRVSDWTPLGPLVPFAHVNPAWLAAADGTRLASTGDMKRVELRDPASLAVLHTYRLPEDRGFLAWQFSADGRLLALGDTQGDVYLIDAGSGVLLHTLKPNSEGEIGWLAFTEDDQWLVAGSTRGDARLWRMDTLEAQSAGLHESESIMRLAADPRSRVLLTSVGTDWGHRERLWQVPADDQLSPVALSPWMVLHGGGGPYDAQVAVAARLLAVGGEDGRLMLWRLPAGALRAARGPPNRVDALRFDGRHLVSIEGATARVVDVDTGQPTSPALLHPGPVSFTTLTHDGRTLVTVSGHRLFVWDLAAGRQRYRALELAATPLRLAISGDDARVAVSYLEDGAGASREVVRLWNLHSGTPIAPARALPNVSFGWHLSLDGSKLMAWQRSGVLTLDAVSWRPLSTIVKSPCREQSAGDGDIERLFPSGDGRFLHLVCFDDPGNGGAGVRTVFTWEVATGGFIRRQSTSGRNVPIAVAPDGTVAVVGSAPELILPDGSRKPLPGLPGLRSMNAVFDAGGARLAIALRDGVIVVDGRTGQAMTPPMRVPLVTNDGIGDIAFSPDGARVLAATRYGHWLVFDLPSDGRPVPDIRREAAFMLGNAQAAAADVTSMRAALRLNDKPTSAPIAAPLPLMAKEYEQIGGVARDPTLGPELLDLSATYNANFINLFGMGRHYESVDFTEMPLGAQRYLGVDYDVRGIIAPNRPCSHGAFVANATACAVDIPLNGRVTTFHLLMTMLSRASSRKPEPLARLRLHFKDHSSIALDILEFRDVNQAVGFHLFPDAPWKSPLLAWFPAVFPGEYLLEDVHPVDEVRLVNPRPDKDLASISVESTEVAWSVPLFYAITIERPAAHQAMQR</sequence>
<dbReference type="InterPro" id="IPR015943">
    <property type="entry name" value="WD40/YVTN_repeat-like_dom_sf"/>
</dbReference>
<evidence type="ECO:0000256" key="2">
    <source>
        <dbReference type="ARBA" id="ARBA00022741"/>
    </source>
</evidence>
<evidence type="ECO:0000256" key="6">
    <source>
        <dbReference type="SAM" id="Phobius"/>
    </source>
</evidence>
<organism evidence="8 9">
    <name type="scientific">Dyella halodurans</name>
    <dbReference type="NCBI Taxonomy" id="1920171"/>
    <lineage>
        <taxon>Bacteria</taxon>
        <taxon>Pseudomonadati</taxon>
        <taxon>Pseudomonadota</taxon>
        <taxon>Gammaproteobacteria</taxon>
        <taxon>Lysobacterales</taxon>
        <taxon>Rhodanobacteraceae</taxon>
        <taxon>Dyella</taxon>
    </lineage>
</organism>
<dbReference type="Pfam" id="PF00400">
    <property type="entry name" value="WD40"/>
    <property type="match status" value="2"/>
</dbReference>
<dbReference type="PROSITE" id="PS00107">
    <property type="entry name" value="PROTEIN_KINASE_ATP"/>
    <property type="match status" value="1"/>
</dbReference>
<dbReference type="RefSeq" id="WP_266148490.1">
    <property type="nucleotide sequence ID" value="NZ_CP064028.1"/>
</dbReference>
<dbReference type="Gene3D" id="3.30.200.20">
    <property type="entry name" value="Phosphorylase Kinase, domain 1"/>
    <property type="match status" value="1"/>
</dbReference>
<keyword evidence="6" id="KW-1133">Transmembrane helix</keyword>
<dbReference type="PROSITE" id="PS50011">
    <property type="entry name" value="PROTEIN_KINASE_DOM"/>
    <property type="match status" value="1"/>
</dbReference>
<dbReference type="InterPro" id="IPR036322">
    <property type="entry name" value="WD40_repeat_dom_sf"/>
</dbReference>
<proteinExistence type="predicted"/>
<keyword evidence="4 5" id="KW-0067">ATP-binding</keyword>
<comment type="caution">
    <text evidence="8">The sequence shown here is derived from an EMBL/GenBank/DDBJ whole genome shotgun (WGS) entry which is preliminary data.</text>
</comment>
<dbReference type="InterPro" id="IPR008271">
    <property type="entry name" value="Ser/Thr_kinase_AS"/>
</dbReference>
<reference evidence="9" key="1">
    <citation type="journal article" date="2019" name="Int. J. Syst. Evol. Microbiol.">
        <title>The Global Catalogue of Microorganisms (GCM) 10K type strain sequencing project: providing services to taxonomists for standard genome sequencing and annotation.</title>
        <authorList>
            <consortium name="The Broad Institute Genomics Platform"/>
            <consortium name="The Broad Institute Genome Sequencing Center for Infectious Disease"/>
            <person name="Wu L."/>
            <person name="Ma J."/>
        </authorList>
    </citation>
    <scope>NUCLEOTIDE SEQUENCE [LARGE SCALE GENOMIC DNA]</scope>
    <source>
        <strain evidence="9">CCM 4481</strain>
    </source>
</reference>
<gene>
    <name evidence="8" type="ORF">ACFO5W_16175</name>
</gene>
<dbReference type="InterPro" id="IPR001680">
    <property type="entry name" value="WD40_rpt"/>
</dbReference>
<dbReference type="Gene3D" id="1.10.510.10">
    <property type="entry name" value="Transferase(Phosphotransferase) domain 1"/>
    <property type="match status" value="1"/>
</dbReference>
<feature type="transmembrane region" description="Helical" evidence="6">
    <location>
        <begin position="346"/>
        <end position="368"/>
    </location>
</feature>
<keyword evidence="6" id="KW-0812">Transmembrane</keyword>
<evidence type="ECO:0000256" key="5">
    <source>
        <dbReference type="PROSITE-ProRule" id="PRU10141"/>
    </source>
</evidence>
<feature type="domain" description="Protein kinase" evidence="7">
    <location>
        <begin position="60"/>
        <end position="322"/>
    </location>
</feature>
<dbReference type="SMART" id="SM00320">
    <property type="entry name" value="WD40"/>
    <property type="match status" value="6"/>
</dbReference>
<protein>
    <submittedName>
        <fullName evidence="8">Serine/threonine-protein kinase</fullName>
    </submittedName>
</protein>
<accession>A0ABV9C5Y0</accession>
<dbReference type="SUPFAM" id="SSF50978">
    <property type="entry name" value="WD40 repeat-like"/>
    <property type="match status" value="1"/>
</dbReference>
<dbReference type="GO" id="GO:0016301">
    <property type="term" value="F:kinase activity"/>
    <property type="evidence" value="ECO:0007669"/>
    <property type="project" value="UniProtKB-KW"/>
</dbReference>
<dbReference type="Gene3D" id="2.130.10.10">
    <property type="entry name" value="YVTN repeat-like/Quinoprotein amine dehydrogenase"/>
    <property type="match status" value="4"/>
</dbReference>
<dbReference type="InterPro" id="IPR011009">
    <property type="entry name" value="Kinase-like_dom_sf"/>
</dbReference>
<dbReference type="EMBL" id="JBHSGA010000018">
    <property type="protein sequence ID" value="MFC4528181.1"/>
    <property type="molecule type" value="Genomic_DNA"/>
</dbReference>
<dbReference type="SUPFAM" id="SSF56112">
    <property type="entry name" value="Protein kinase-like (PK-like)"/>
    <property type="match status" value="1"/>
</dbReference>
<keyword evidence="6" id="KW-0472">Membrane</keyword>